<dbReference type="AlphaFoldDB" id="A0AAN0J7F2"/>
<proteinExistence type="inferred from homology"/>
<dbReference type="KEGG" id="aqu:100632566"/>
<evidence type="ECO:0000313" key="7">
    <source>
        <dbReference type="EnsemblMetazoa" id="XP_019852628.1"/>
    </source>
</evidence>
<dbReference type="InterPro" id="IPR019734">
    <property type="entry name" value="TPR_rpt"/>
</dbReference>
<evidence type="ECO:0000256" key="2">
    <source>
        <dbReference type="ARBA" id="ARBA00007834"/>
    </source>
</evidence>
<dbReference type="RefSeq" id="XP_019852628.1">
    <property type="nucleotide sequence ID" value="XM_019997069.1"/>
</dbReference>
<dbReference type="GO" id="GO:0120170">
    <property type="term" value="F:intraciliary transport particle B binding"/>
    <property type="evidence" value="ECO:0007669"/>
    <property type="project" value="TreeGrafter"/>
</dbReference>
<protein>
    <recommendedName>
        <fullName evidence="3">Intraflagellar transport protein 56</fullName>
    </recommendedName>
</protein>
<evidence type="ECO:0000256" key="6">
    <source>
        <dbReference type="ARBA" id="ARBA00023273"/>
    </source>
</evidence>
<dbReference type="GO" id="GO:0030992">
    <property type="term" value="C:intraciliary transport particle B"/>
    <property type="evidence" value="ECO:0007669"/>
    <property type="project" value="TreeGrafter"/>
</dbReference>
<dbReference type="SUPFAM" id="SSF48452">
    <property type="entry name" value="TPR-like"/>
    <property type="match status" value="2"/>
</dbReference>
<dbReference type="InterPro" id="IPR011990">
    <property type="entry name" value="TPR-like_helical_dom_sf"/>
</dbReference>
<dbReference type="GO" id="GO:0097546">
    <property type="term" value="C:ciliary base"/>
    <property type="evidence" value="ECO:0007669"/>
    <property type="project" value="TreeGrafter"/>
</dbReference>
<evidence type="ECO:0000256" key="1">
    <source>
        <dbReference type="ARBA" id="ARBA00004138"/>
    </source>
</evidence>
<reference evidence="7" key="2">
    <citation type="submission" date="2024-06" db="UniProtKB">
        <authorList>
            <consortium name="EnsemblMetazoa"/>
        </authorList>
    </citation>
    <scope>IDENTIFICATION</scope>
</reference>
<organism evidence="7 8">
    <name type="scientific">Amphimedon queenslandica</name>
    <name type="common">Sponge</name>
    <dbReference type="NCBI Taxonomy" id="400682"/>
    <lineage>
        <taxon>Eukaryota</taxon>
        <taxon>Metazoa</taxon>
        <taxon>Porifera</taxon>
        <taxon>Demospongiae</taxon>
        <taxon>Heteroscleromorpha</taxon>
        <taxon>Haplosclerida</taxon>
        <taxon>Niphatidae</taxon>
        <taxon>Amphimedon</taxon>
    </lineage>
</organism>
<dbReference type="GO" id="GO:0036064">
    <property type="term" value="C:ciliary basal body"/>
    <property type="evidence" value="ECO:0007669"/>
    <property type="project" value="TreeGrafter"/>
</dbReference>
<keyword evidence="4" id="KW-0677">Repeat</keyword>
<dbReference type="EnsemblMetazoa" id="XM_019997069.1">
    <property type="protein sequence ID" value="XP_019852628.1"/>
    <property type="gene ID" value="LOC100632566"/>
</dbReference>
<sequence length="558" mass="63475">MNLSRLKAETSGSKLTDAKGKEKAKDVLPTLEGLLSIRDYTGAITLLKFQKSTGTADIGTGLWLAYAAFHNGDYETARKEYENMTKVESCHPDVWSNLGCCYFMLGMYDEAKSAAEKGPRSRLQNRLLFHLAEKSGDHDTLMTHHQNLQNVLEDQLSLAAMNYLRTHYHAAIDIYKKLSQDNRDMLALNVYSAMCYHKLDYYDVSQEMLATYVQMHPDSIMATNLKACNNYRLYSGKAAEAELKQLMDQLSSNYVFGQEIIKHNLVIFRSGDGALQVLPGLIGIIPEAKLNLAIYHLKHSNVDEGYALLKDMAPTIPLEYILKAVALTLVGQEHNSSEHLKLAQQYFQLVGSSVSECDTIPGRQCMISYLFLREEYENAMVYLNSIKGFFFNEDTFNFNFGQAKAMLGQYAEAQEAFLQIASETLKNNYLYISWLARCYIMNRKPEKAWELYMKMETTAESFNLLQLIANDCYRMGQFLHAAQAFDLLERLDPCPEYWDGKKGACIGVLQLVIAGQEPQHSLTEIVQLLQRTQQPQAELILKAISKWVRDTRMLSPQR</sequence>
<keyword evidence="6" id="KW-0966">Cell projection</keyword>
<dbReference type="GO" id="GO:0035720">
    <property type="term" value="P:intraciliary anterograde transport"/>
    <property type="evidence" value="ECO:0007669"/>
    <property type="project" value="TreeGrafter"/>
</dbReference>
<dbReference type="Pfam" id="PF13181">
    <property type="entry name" value="TPR_8"/>
    <property type="match status" value="1"/>
</dbReference>
<evidence type="ECO:0000256" key="3">
    <source>
        <dbReference type="ARBA" id="ARBA00019387"/>
    </source>
</evidence>
<dbReference type="InterPro" id="IPR030511">
    <property type="entry name" value="TTC26"/>
</dbReference>
<keyword evidence="5" id="KW-0802">TPR repeat</keyword>
<dbReference type="Proteomes" id="UP000007879">
    <property type="component" value="Unassembled WGS sequence"/>
</dbReference>
<evidence type="ECO:0000256" key="5">
    <source>
        <dbReference type="ARBA" id="ARBA00022803"/>
    </source>
</evidence>
<evidence type="ECO:0000313" key="8">
    <source>
        <dbReference type="Proteomes" id="UP000007879"/>
    </source>
</evidence>
<dbReference type="GeneID" id="100632566"/>
<dbReference type="PANTHER" id="PTHR14781">
    <property type="entry name" value="INTRAFLAGELLAR TRANSPORT PROTEIN 56"/>
    <property type="match status" value="1"/>
</dbReference>
<accession>A0AAN0J7F2</accession>
<dbReference type="PANTHER" id="PTHR14781:SF0">
    <property type="entry name" value="INTRAFLAGELLAR TRANSPORT PROTEIN 56"/>
    <property type="match status" value="1"/>
</dbReference>
<comment type="similarity">
    <text evidence="2">Belongs to the IFT56 family.</text>
</comment>
<evidence type="ECO:0000256" key="4">
    <source>
        <dbReference type="ARBA" id="ARBA00022737"/>
    </source>
</evidence>
<dbReference type="Gene3D" id="1.25.40.10">
    <property type="entry name" value="Tetratricopeptide repeat domain"/>
    <property type="match status" value="2"/>
</dbReference>
<name>A0AAN0J7F2_AMPQE</name>
<dbReference type="GO" id="GO:0035735">
    <property type="term" value="P:intraciliary transport involved in cilium assembly"/>
    <property type="evidence" value="ECO:0007669"/>
    <property type="project" value="TreeGrafter"/>
</dbReference>
<reference evidence="8" key="1">
    <citation type="journal article" date="2010" name="Nature">
        <title>The Amphimedon queenslandica genome and the evolution of animal complexity.</title>
        <authorList>
            <person name="Srivastava M."/>
            <person name="Simakov O."/>
            <person name="Chapman J."/>
            <person name="Fahey B."/>
            <person name="Gauthier M.E."/>
            <person name="Mitros T."/>
            <person name="Richards G.S."/>
            <person name="Conaco C."/>
            <person name="Dacre M."/>
            <person name="Hellsten U."/>
            <person name="Larroux C."/>
            <person name="Putnam N.H."/>
            <person name="Stanke M."/>
            <person name="Adamska M."/>
            <person name="Darling A."/>
            <person name="Degnan S.M."/>
            <person name="Oakley T.H."/>
            <person name="Plachetzki D.C."/>
            <person name="Zhai Y."/>
            <person name="Adamski M."/>
            <person name="Calcino A."/>
            <person name="Cummins S.F."/>
            <person name="Goodstein D.M."/>
            <person name="Harris C."/>
            <person name="Jackson D.J."/>
            <person name="Leys S.P."/>
            <person name="Shu S."/>
            <person name="Woodcroft B.J."/>
            <person name="Vervoort M."/>
            <person name="Kosik K.S."/>
            <person name="Manning G."/>
            <person name="Degnan B.M."/>
            <person name="Rokhsar D.S."/>
        </authorList>
    </citation>
    <scope>NUCLEOTIDE SEQUENCE [LARGE SCALE GENOMIC DNA]</scope>
</reference>
<keyword evidence="8" id="KW-1185">Reference proteome</keyword>
<comment type="subcellular location">
    <subcellularLocation>
        <location evidence="1">Cell projection</location>
        <location evidence="1">Cilium</location>
    </subcellularLocation>
</comment>